<gene>
    <name evidence="2" type="ORF">NAEGRDRAFT_53780</name>
</gene>
<dbReference type="Proteomes" id="UP000006671">
    <property type="component" value="Unassembled WGS sequence"/>
</dbReference>
<evidence type="ECO:0000313" key="2">
    <source>
        <dbReference type="EMBL" id="EFC37334.1"/>
    </source>
</evidence>
<dbReference type="EMBL" id="GG738919">
    <property type="protein sequence ID" value="EFC37334.1"/>
    <property type="molecule type" value="Genomic_DNA"/>
</dbReference>
<feature type="region of interest" description="Disordered" evidence="1">
    <location>
        <begin position="140"/>
        <end position="185"/>
    </location>
</feature>
<dbReference type="AlphaFoldDB" id="D2W0Q5"/>
<protein>
    <submittedName>
        <fullName evidence="2">Predicted protein</fullName>
    </submittedName>
</protein>
<feature type="compositionally biased region" description="Polar residues" evidence="1">
    <location>
        <begin position="140"/>
        <end position="150"/>
    </location>
</feature>
<dbReference type="VEuPathDB" id="AmoebaDB:NAEGRDRAFT_53780"/>
<dbReference type="InParanoid" id="D2W0Q5"/>
<feature type="compositionally biased region" description="Polar residues" evidence="1">
    <location>
        <begin position="109"/>
        <end position="121"/>
    </location>
</feature>
<sequence>MYSNANYCRVTIRQDVPASSYNDNWQPCIPDPVIVPQQRNQQYLVSTSAANGLSNNDEFLSMFATLQLDSQEKLIRLYTLIFQLQQQANIATSPAYQQDKVSTDETIPPVSSISQNPQTNESSTSTFSSCFTTSTSPIIQHSNQVSSKITKPSKMKNQNPQKLSKPQKSQKPEKYTELCSSFRSI</sequence>
<dbReference type="GeneID" id="8853725"/>
<feature type="region of interest" description="Disordered" evidence="1">
    <location>
        <begin position="99"/>
        <end position="128"/>
    </location>
</feature>
<dbReference type="KEGG" id="ngr:NAEGRDRAFT_53780"/>
<proteinExistence type="predicted"/>
<reference evidence="2 3" key="1">
    <citation type="journal article" date="2010" name="Cell">
        <title>The genome of Naegleria gruberi illuminates early eukaryotic versatility.</title>
        <authorList>
            <person name="Fritz-Laylin L.K."/>
            <person name="Prochnik S.E."/>
            <person name="Ginger M.L."/>
            <person name="Dacks J.B."/>
            <person name="Carpenter M.L."/>
            <person name="Field M.C."/>
            <person name="Kuo A."/>
            <person name="Paredez A."/>
            <person name="Chapman J."/>
            <person name="Pham J."/>
            <person name="Shu S."/>
            <person name="Neupane R."/>
            <person name="Cipriano M."/>
            <person name="Mancuso J."/>
            <person name="Tu H."/>
            <person name="Salamov A."/>
            <person name="Lindquist E."/>
            <person name="Shapiro H."/>
            <person name="Lucas S."/>
            <person name="Grigoriev I.V."/>
            <person name="Cande W.Z."/>
            <person name="Fulton C."/>
            <person name="Rokhsar D.S."/>
            <person name="Dawson S.C."/>
        </authorList>
    </citation>
    <scope>NUCLEOTIDE SEQUENCE [LARGE SCALE GENOMIC DNA]</scope>
    <source>
        <strain evidence="2 3">NEG-M</strain>
    </source>
</reference>
<evidence type="ECO:0000256" key="1">
    <source>
        <dbReference type="SAM" id="MobiDB-lite"/>
    </source>
</evidence>
<name>D2W0Q5_NAEGR</name>
<evidence type="ECO:0000313" key="3">
    <source>
        <dbReference type="Proteomes" id="UP000006671"/>
    </source>
</evidence>
<feature type="compositionally biased region" description="Low complexity" evidence="1">
    <location>
        <begin position="156"/>
        <end position="169"/>
    </location>
</feature>
<keyword evidence="3" id="KW-1185">Reference proteome</keyword>
<organism evidence="3">
    <name type="scientific">Naegleria gruberi</name>
    <name type="common">Amoeba</name>
    <dbReference type="NCBI Taxonomy" id="5762"/>
    <lineage>
        <taxon>Eukaryota</taxon>
        <taxon>Discoba</taxon>
        <taxon>Heterolobosea</taxon>
        <taxon>Tetramitia</taxon>
        <taxon>Eutetramitia</taxon>
        <taxon>Vahlkampfiidae</taxon>
        <taxon>Naegleria</taxon>
    </lineage>
</organism>
<accession>D2W0Q5</accession>
<dbReference type="RefSeq" id="XP_002670078.1">
    <property type="nucleotide sequence ID" value="XM_002670032.1"/>
</dbReference>